<evidence type="ECO:0000313" key="2">
    <source>
        <dbReference type="EMBL" id="WAS95801.1"/>
    </source>
</evidence>
<gene>
    <name evidence="2" type="ORF">O0S08_06525</name>
</gene>
<evidence type="ECO:0000256" key="1">
    <source>
        <dbReference type="SAM" id="MobiDB-lite"/>
    </source>
</evidence>
<sequence length="384" mass="42040">MSEPLPTTPERRARECAAHVVLLGVVLLGCTSRSISATTNDSVAAPPKAIAPPPRPSEAIEPAPEVRVSIDFDPSAVLLGSCGEFASDYDDHRGPFVVGPGVVPWAEGEPLWIMTNAGGVVEAVAGRRLDRCGDEVPPEEAAVVAKGEREDGEDGDGDPCVPAVAIVTAKPLVCDPILPSGIPAPLSLGDHDRERGFLFALPRHVRSPSVIAMRFEVRVEGLCWQMDPDNGAHRGKIPLTAAPAPMDRHFTRRVPSSKARRWRALTVHYGAPEHPPVHVYYSVDRRLPHRQAQWDVFAGDPEGSPTSWVRTADRRVFDSPFVRERNCGIPYSNPSPVLAFVHDGRLHWITVDESSTIEARIWRFDEEALTPVRAIPGKLYTHYF</sequence>
<feature type="region of interest" description="Disordered" evidence="1">
    <location>
        <begin position="139"/>
        <end position="158"/>
    </location>
</feature>
<organism evidence="2 3">
    <name type="scientific">Nannocystis punicea</name>
    <dbReference type="NCBI Taxonomy" id="2995304"/>
    <lineage>
        <taxon>Bacteria</taxon>
        <taxon>Pseudomonadati</taxon>
        <taxon>Myxococcota</taxon>
        <taxon>Polyangia</taxon>
        <taxon>Nannocystales</taxon>
        <taxon>Nannocystaceae</taxon>
        <taxon>Nannocystis</taxon>
    </lineage>
</organism>
<keyword evidence="3" id="KW-1185">Reference proteome</keyword>
<feature type="region of interest" description="Disordered" evidence="1">
    <location>
        <begin position="38"/>
        <end position="58"/>
    </location>
</feature>
<name>A0ABY7H959_9BACT</name>
<proteinExistence type="predicted"/>
<accession>A0ABY7H959</accession>
<reference evidence="2" key="1">
    <citation type="submission" date="2022-11" db="EMBL/GenBank/DDBJ databases">
        <title>Minimal conservation of predation-associated metabolite biosynthetic gene clusters underscores biosynthetic potential of Myxococcota including descriptions for ten novel species: Archangium lansinium sp. nov., Myxococcus landrumus sp. nov., Nannocystis bai.</title>
        <authorList>
            <person name="Ahearne A."/>
            <person name="Stevens C."/>
            <person name="Dowd S."/>
        </authorList>
    </citation>
    <scope>NUCLEOTIDE SEQUENCE</scope>
    <source>
        <strain evidence="2">Fl3</strain>
    </source>
</reference>
<dbReference type="EMBL" id="CP114040">
    <property type="protein sequence ID" value="WAS95801.1"/>
    <property type="molecule type" value="Genomic_DNA"/>
</dbReference>
<dbReference type="RefSeq" id="WP_269038144.1">
    <property type="nucleotide sequence ID" value="NZ_CP114040.1"/>
</dbReference>
<evidence type="ECO:0000313" key="3">
    <source>
        <dbReference type="Proteomes" id="UP001164459"/>
    </source>
</evidence>
<protein>
    <submittedName>
        <fullName evidence="2">Uncharacterized protein</fullName>
    </submittedName>
</protein>
<dbReference type="Proteomes" id="UP001164459">
    <property type="component" value="Chromosome"/>
</dbReference>